<keyword evidence="1" id="KW-0227">DNA damage</keyword>
<protein>
    <recommendedName>
        <fullName evidence="1">ATP-dependent DNA helicase</fullName>
        <ecNumber evidence="1">5.6.2.3</ecNumber>
    </recommendedName>
</protein>
<keyword evidence="2" id="KW-0472">Membrane</keyword>
<keyword evidence="2" id="KW-0812">Transmembrane</keyword>
<keyword evidence="2" id="KW-1133">Transmembrane helix</keyword>
<dbReference type="GO" id="GO:0006281">
    <property type="term" value="P:DNA repair"/>
    <property type="evidence" value="ECO:0007669"/>
    <property type="project" value="UniProtKB-KW"/>
</dbReference>
<comment type="cofactor">
    <cofactor evidence="1">
        <name>Mg(2+)</name>
        <dbReference type="ChEBI" id="CHEBI:18420"/>
    </cofactor>
</comment>
<dbReference type="GO" id="GO:0043139">
    <property type="term" value="F:5'-3' DNA helicase activity"/>
    <property type="evidence" value="ECO:0007669"/>
    <property type="project" value="UniProtKB-EC"/>
</dbReference>
<evidence type="ECO:0000313" key="6">
    <source>
        <dbReference type="EMBL" id="PKY62361.1"/>
    </source>
</evidence>
<feature type="domain" description="DNA helicase Pif1-like DEAD-box helicase" evidence="3">
    <location>
        <begin position="1"/>
        <end position="83"/>
    </location>
</feature>
<evidence type="ECO:0000256" key="1">
    <source>
        <dbReference type="RuleBase" id="RU363044"/>
    </source>
</evidence>
<keyword evidence="1" id="KW-0233">DNA recombination</keyword>
<proteinExistence type="inferred from homology"/>
<dbReference type="EMBL" id="LLXI01006459">
    <property type="protein sequence ID" value="PKY62132.1"/>
    <property type="molecule type" value="Genomic_DNA"/>
</dbReference>
<dbReference type="GO" id="GO:0016787">
    <property type="term" value="F:hydrolase activity"/>
    <property type="evidence" value="ECO:0007669"/>
    <property type="project" value="UniProtKB-KW"/>
</dbReference>
<organism evidence="4 7">
    <name type="scientific">Rhizophagus irregularis</name>
    <dbReference type="NCBI Taxonomy" id="588596"/>
    <lineage>
        <taxon>Eukaryota</taxon>
        <taxon>Fungi</taxon>
        <taxon>Fungi incertae sedis</taxon>
        <taxon>Mucoromycota</taxon>
        <taxon>Glomeromycotina</taxon>
        <taxon>Glomeromycetes</taxon>
        <taxon>Glomerales</taxon>
        <taxon>Glomeraceae</taxon>
        <taxon>Rhizophagus</taxon>
    </lineage>
</organism>
<keyword evidence="1" id="KW-0067">ATP-binding</keyword>
<dbReference type="InterPro" id="IPR010285">
    <property type="entry name" value="DNA_helicase_pif1-like_DEAD"/>
</dbReference>
<keyword evidence="1" id="KW-0234">DNA repair</keyword>
<keyword evidence="1" id="KW-0378">Hydrolase</keyword>
<dbReference type="GO" id="GO:0000723">
    <property type="term" value="P:telomere maintenance"/>
    <property type="evidence" value="ECO:0007669"/>
    <property type="project" value="InterPro"/>
</dbReference>
<dbReference type="Proteomes" id="UP000234323">
    <property type="component" value="Unassembled WGS sequence"/>
</dbReference>
<evidence type="ECO:0000313" key="7">
    <source>
        <dbReference type="Proteomes" id="UP000234323"/>
    </source>
</evidence>
<evidence type="ECO:0000313" key="5">
    <source>
        <dbReference type="EMBL" id="PKY62132.1"/>
    </source>
</evidence>
<accession>A0A2I1HED4</accession>
<comment type="caution">
    <text evidence="4">The sequence shown here is derived from an EMBL/GenBank/DDBJ whole genome shotgun (WGS) entry which is preliminary data.</text>
</comment>
<name>A0A2I1HED4_9GLOM</name>
<reference evidence="4 7" key="1">
    <citation type="submission" date="2015-10" db="EMBL/GenBank/DDBJ databases">
        <title>Genome analyses suggest a sexual origin of heterokaryosis in a supposedly ancient asexual fungus.</title>
        <authorList>
            <person name="Ropars J."/>
            <person name="Sedzielewska K."/>
            <person name="Noel J."/>
            <person name="Charron P."/>
            <person name="Farinelli L."/>
            <person name="Marton T."/>
            <person name="Kruger M."/>
            <person name="Pelin A."/>
            <person name="Brachmann A."/>
            <person name="Corradi N."/>
        </authorList>
    </citation>
    <scope>NUCLEOTIDE SEQUENCE [LARGE SCALE GENOMIC DNA]</scope>
    <source>
        <strain evidence="4 7">A4</strain>
    </source>
</reference>
<keyword evidence="1" id="KW-0347">Helicase</keyword>
<dbReference type="EMBL" id="LLXI01002477">
    <property type="protein sequence ID" value="PKY57229.1"/>
    <property type="molecule type" value="Genomic_DNA"/>
</dbReference>
<comment type="catalytic activity">
    <reaction evidence="1">
        <text>ATP + H2O = ADP + phosphate + H(+)</text>
        <dbReference type="Rhea" id="RHEA:13065"/>
        <dbReference type="ChEBI" id="CHEBI:15377"/>
        <dbReference type="ChEBI" id="CHEBI:15378"/>
        <dbReference type="ChEBI" id="CHEBI:30616"/>
        <dbReference type="ChEBI" id="CHEBI:43474"/>
        <dbReference type="ChEBI" id="CHEBI:456216"/>
        <dbReference type="EC" id="5.6.2.3"/>
    </reaction>
</comment>
<dbReference type="GO" id="GO:0006310">
    <property type="term" value="P:DNA recombination"/>
    <property type="evidence" value="ECO:0007669"/>
    <property type="project" value="UniProtKB-KW"/>
</dbReference>
<evidence type="ECO:0000313" key="4">
    <source>
        <dbReference type="EMBL" id="PKY57229.1"/>
    </source>
</evidence>
<dbReference type="PANTHER" id="PTHR10492:SF57">
    <property type="entry name" value="ATP-DEPENDENT DNA HELICASE"/>
    <property type="match status" value="1"/>
</dbReference>
<dbReference type="EMBL" id="LLXI01006971">
    <property type="protein sequence ID" value="PKY62361.1"/>
    <property type="molecule type" value="Genomic_DNA"/>
</dbReference>
<comment type="similarity">
    <text evidence="1">Belongs to the helicase family.</text>
</comment>
<keyword evidence="7" id="KW-1185">Reference proteome</keyword>
<evidence type="ECO:0000256" key="2">
    <source>
        <dbReference type="SAM" id="Phobius"/>
    </source>
</evidence>
<feature type="non-terminal residue" evidence="4">
    <location>
        <position position="1"/>
    </location>
</feature>
<dbReference type="PANTHER" id="PTHR10492">
    <property type="match status" value="1"/>
</dbReference>
<sequence length="83" mass="8985">IYEEVMQAVNDKYGHFFIDGPAGTGKTFLYNTLLATIRLHGDIAIAVASSGIAALLLSGGRTAHSRFKIPLKIDEFSTCNISR</sequence>
<dbReference type="Gene3D" id="3.40.50.300">
    <property type="entry name" value="P-loop containing nucleotide triphosphate hydrolases"/>
    <property type="match status" value="1"/>
</dbReference>
<dbReference type="AlphaFoldDB" id="A0A2I1HED4"/>
<dbReference type="EC" id="5.6.2.3" evidence="1"/>
<dbReference type="GO" id="GO:0005524">
    <property type="term" value="F:ATP binding"/>
    <property type="evidence" value="ECO:0007669"/>
    <property type="project" value="UniProtKB-KW"/>
</dbReference>
<feature type="transmembrane region" description="Helical" evidence="2">
    <location>
        <begin position="37"/>
        <end position="58"/>
    </location>
</feature>
<keyword evidence="1" id="KW-0547">Nucleotide-binding</keyword>
<dbReference type="InterPro" id="IPR027417">
    <property type="entry name" value="P-loop_NTPase"/>
</dbReference>
<evidence type="ECO:0000259" key="3">
    <source>
        <dbReference type="Pfam" id="PF05970"/>
    </source>
</evidence>
<dbReference type="Pfam" id="PF05970">
    <property type="entry name" value="PIF1"/>
    <property type="match status" value="1"/>
</dbReference>
<feature type="non-terminal residue" evidence="4">
    <location>
        <position position="83"/>
    </location>
</feature>
<gene>
    <name evidence="6" type="ORF">RhiirA4_283232</name>
    <name evidence="5" type="ORF">RhiirA4_292455</name>
    <name evidence="4" type="ORF">RhiirA4_294988</name>
</gene>
<dbReference type="SUPFAM" id="SSF52540">
    <property type="entry name" value="P-loop containing nucleoside triphosphate hydrolases"/>
    <property type="match status" value="1"/>
</dbReference>